<evidence type="ECO:0000313" key="1">
    <source>
        <dbReference type="EMBL" id="GBN21897.1"/>
    </source>
</evidence>
<proteinExistence type="predicted"/>
<comment type="caution">
    <text evidence="1">The sequence shown here is derived from an EMBL/GenBank/DDBJ whole genome shotgun (WGS) entry which is preliminary data.</text>
</comment>
<reference evidence="1 2" key="1">
    <citation type="journal article" date="2019" name="Sci. Rep.">
        <title>Orb-weaving spider Araneus ventricosus genome elucidates the spidroin gene catalogue.</title>
        <authorList>
            <person name="Kono N."/>
            <person name="Nakamura H."/>
            <person name="Ohtoshi R."/>
            <person name="Moran D.A.P."/>
            <person name="Shinohara A."/>
            <person name="Yoshida Y."/>
            <person name="Fujiwara M."/>
            <person name="Mori M."/>
            <person name="Tomita M."/>
            <person name="Arakawa K."/>
        </authorList>
    </citation>
    <scope>NUCLEOTIDE SEQUENCE [LARGE SCALE GENOMIC DNA]</scope>
</reference>
<protein>
    <submittedName>
        <fullName evidence="1">Uncharacterized protein</fullName>
    </submittedName>
</protein>
<name>A0A4Y2M8A9_ARAVE</name>
<dbReference type="EMBL" id="BGPR01006792">
    <property type="protein sequence ID" value="GBN21897.1"/>
    <property type="molecule type" value="Genomic_DNA"/>
</dbReference>
<dbReference type="Proteomes" id="UP000499080">
    <property type="component" value="Unassembled WGS sequence"/>
</dbReference>
<organism evidence="1 2">
    <name type="scientific">Araneus ventricosus</name>
    <name type="common">Orbweaver spider</name>
    <name type="synonym">Epeira ventricosa</name>
    <dbReference type="NCBI Taxonomy" id="182803"/>
    <lineage>
        <taxon>Eukaryota</taxon>
        <taxon>Metazoa</taxon>
        <taxon>Ecdysozoa</taxon>
        <taxon>Arthropoda</taxon>
        <taxon>Chelicerata</taxon>
        <taxon>Arachnida</taxon>
        <taxon>Araneae</taxon>
        <taxon>Araneomorphae</taxon>
        <taxon>Entelegynae</taxon>
        <taxon>Araneoidea</taxon>
        <taxon>Araneidae</taxon>
        <taxon>Araneus</taxon>
    </lineage>
</organism>
<dbReference type="AlphaFoldDB" id="A0A4Y2M8A9"/>
<sequence length="119" mass="13478">MPTIVKKEVEPSWRFNVPRKFIKTKKAPSGVHITEIICGISGLLVVYNNQIGAFWLLTLQLGKNTAYVNNCQERSSAKLAIQRSKKIHQDKKALSGVHITEKFPICNVHNSKFHDVHLT</sequence>
<accession>A0A4Y2M8A9</accession>
<keyword evidence="2" id="KW-1185">Reference proteome</keyword>
<evidence type="ECO:0000313" key="2">
    <source>
        <dbReference type="Proteomes" id="UP000499080"/>
    </source>
</evidence>
<gene>
    <name evidence="1" type="ORF">AVEN_133007_1</name>
</gene>